<dbReference type="EMBL" id="MAAF01000040">
    <property type="protein sequence ID" value="OUR82259.1"/>
    <property type="molecule type" value="Genomic_DNA"/>
</dbReference>
<dbReference type="Pfam" id="PF00535">
    <property type="entry name" value="Glycos_transf_2"/>
    <property type="match status" value="1"/>
</dbReference>
<evidence type="ECO:0000256" key="1">
    <source>
        <dbReference type="SAM" id="Phobius"/>
    </source>
</evidence>
<dbReference type="SUPFAM" id="SSF53448">
    <property type="entry name" value="Nucleotide-diphospho-sugar transferases"/>
    <property type="match status" value="1"/>
</dbReference>
<gene>
    <name evidence="3" type="ORF">A9Q75_05950</name>
</gene>
<dbReference type="PANTHER" id="PTHR22916">
    <property type="entry name" value="GLYCOSYLTRANSFERASE"/>
    <property type="match status" value="1"/>
</dbReference>
<dbReference type="InterPro" id="IPR029044">
    <property type="entry name" value="Nucleotide-diphossugar_trans"/>
</dbReference>
<accession>A0A1Y5EIB5</accession>
<dbReference type="InterPro" id="IPR001173">
    <property type="entry name" value="Glyco_trans_2-like"/>
</dbReference>
<sequence>MKKTPLISVVMPVYNAEKYLVEAIDSILQQTFTNFEFIIINDGSTDSSADIIESYVESDSRVIHVRNKNQGISSSLNHGIKIAKGEYIARMDADDISFPHRFEEQIKFMETNKDIGVCGTWVDLIGDIRAGEYNRHPINDEELKVRLIFSVCFVHPSVIMRRDILVSTNNYYDPTFTSAQDYELWSRLKDYTKFSNVPKTLMEYRILTTSVSALANNSKTEKRYDLISSVSNKILSTLGMVTTVEESKRHYKLGLNSRLRSGIYCISTLGNYFEKMVIANNLSKKFSDKYLRKYLAEKYAYAVIFKAKKSIKATRYFFSPLFFTGFFLISKKMLSKKINKVKISYNKV</sequence>
<evidence type="ECO:0000313" key="3">
    <source>
        <dbReference type="EMBL" id="OUR82259.1"/>
    </source>
</evidence>
<keyword evidence="1" id="KW-0812">Transmembrane</keyword>
<name>A0A1Y5EIB5_COLPS</name>
<dbReference type="PANTHER" id="PTHR22916:SF3">
    <property type="entry name" value="UDP-GLCNAC:BETAGAL BETA-1,3-N-ACETYLGLUCOSAMINYLTRANSFERASE-LIKE PROTEIN 1"/>
    <property type="match status" value="1"/>
</dbReference>
<evidence type="ECO:0000313" key="4">
    <source>
        <dbReference type="Proteomes" id="UP000243053"/>
    </source>
</evidence>
<keyword evidence="1" id="KW-1133">Transmembrane helix</keyword>
<dbReference type="Proteomes" id="UP000243053">
    <property type="component" value="Unassembled WGS sequence"/>
</dbReference>
<dbReference type="CDD" id="cd00761">
    <property type="entry name" value="Glyco_tranf_GTA_type"/>
    <property type="match status" value="1"/>
</dbReference>
<feature type="domain" description="Glycosyltransferase 2-like" evidence="2">
    <location>
        <begin position="8"/>
        <end position="165"/>
    </location>
</feature>
<protein>
    <recommendedName>
        <fullName evidence="2">Glycosyltransferase 2-like domain-containing protein</fullName>
    </recommendedName>
</protein>
<dbReference type="Gene3D" id="3.90.550.10">
    <property type="entry name" value="Spore Coat Polysaccharide Biosynthesis Protein SpsA, Chain A"/>
    <property type="match status" value="1"/>
</dbReference>
<feature type="transmembrane region" description="Helical" evidence="1">
    <location>
        <begin position="316"/>
        <end position="334"/>
    </location>
</feature>
<dbReference type="GO" id="GO:0016758">
    <property type="term" value="F:hexosyltransferase activity"/>
    <property type="evidence" value="ECO:0007669"/>
    <property type="project" value="UniProtKB-ARBA"/>
</dbReference>
<evidence type="ECO:0000259" key="2">
    <source>
        <dbReference type="Pfam" id="PF00535"/>
    </source>
</evidence>
<dbReference type="AlphaFoldDB" id="A0A1Y5EIB5"/>
<keyword evidence="1" id="KW-0472">Membrane</keyword>
<organism evidence="3 4">
    <name type="scientific">Colwellia psychrerythraea</name>
    <name type="common">Vibrio psychroerythus</name>
    <dbReference type="NCBI Taxonomy" id="28229"/>
    <lineage>
        <taxon>Bacteria</taxon>
        <taxon>Pseudomonadati</taxon>
        <taxon>Pseudomonadota</taxon>
        <taxon>Gammaproteobacteria</taxon>
        <taxon>Alteromonadales</taxon>
        <taxon>Colwelliaceae</taxon>
        <taxon>Colwellia</taxon>
    </lineage>
</organism>
<proteinExistence type="predicted"/>
<comment type="caution">
    <text evidence="3">The sequence shown here is derived from an EMBL/GenBank/DDBJ whole genome shotgun (WGS) entry which is preliminary data.</text>
</comment>
<reference evidence="4" key="1">
    <citation type="journal article" date="2017" name="Proc. Natl. Acad. Sci. U.S.A.">
        <title>Simulation of Deepwater Horizon oil plume reveals substrate specialization within a complex community of hydrocarbon degraders.</title>
        <authorList>
            <person name="Hu P."/>
            <person name="Dubinsky E.A."/>
            <person name="Probst A.J."/>
            <person name="Wang J."/>
            <person name="Sieber C.M.K."/>
            <person name="Tom L.M."/>
            <person name="Gardinali P."/>
            <person name="Banfield J.F."/>
            <person name="Atlas R.M."/>
            <person name="Andersen G.L."/>
        </authorList>
    </citation>
    <scope>NUCLEOTIDE SEQUENCE [LARGE SCALE GENOMIC DNA]</scope>
</reference>